<evidence type="ECO:0000313" key="2">
    <source>
        <dbReference type="Proteomes" id="UP000824120"/>
    </source>
</evidence>
<proteinExistence type="predicted"/>
<gene>
    <name evidence="1" type="ORF">H5410_030326</name>
</gene>
<name>A0A9J5YIC6_SOLCO</name>
<accession>A0A9J5YIC6</accession>
<dbReference type="EMBL" id="JACXVP010000006">
    <property type="protein sequence ID" value="KAG5598956.1"/>
    <property type="molecule type" value="Genomic_DNA"/>
</dbReference>
<keyword evidence="2" id="KW-1185">Reference proteome</keyword>
<comment type="caution">
    <text evidence="1">The sequence shown here is derived from an EMBL/GenBank/DDBJ whole genome shotgun (WGS) entry which is preliminary data.</text>
</comment>
<dbReference type="AlphaFoldDB" id="A0A9J5YIC6"/>
<evidence type="ECO:0000313" key="1">
    <source>
        <dbReference type="EMBL" id="KAG5598956.1"/>
    </source>
</evidence>
<protein>
    <submittedName>
        <fullName evidence="1">Uncharacterized protein</fullName>
    </submittedName>
</protein>
<organism evidence="1 2">
    <name type="scientific">Solanum commersonii</name>
    <name type="common">Commerson's wild potato</name>
    <name type="synonym">Commerson's nightshade</name>
    <dbReference type="NCBI Taxonomy" id="4109"/>
    <lineage>
        <taxon>Eukaryota</taxon>
        <taxon>Viridiplantae</taxon>
        <taxon>Streptophyta</taxon>
        <taxon>Embryophyta</taxon>
        <taxon>Tracheophyta</taxon>
        <taxon>Spermatophyta</taxon>
        <taxon>Magnoliopsida</taxon>
        <taxon>eudicotyledons</taxon>
        <taxon>Gunneridae</taxon>
        <taxon>Pentapetalae</taxon>
        <taxon>asterids</taxon>
        <taxon>lamiids</taxon>
        <taxon>Solanales</taxon>
        <taxon>Solanaceae</taxon>
        <taxon>Solanoideae</taxon>
        <taxon>Solaneae</taxon>
        <taxon>Solanum</taxon>
    </lineage>
</organism>
<dbReference type="Proteomes" id="UP000824120">
    <property type="component" value="Chromosome 6"/>
</dbReference>
<sequence length="208" mass="23328">MFELKCGARCPDTDILIIDGISSSNPTLHPSYNAGVIRIATNLVNHEKTKCIEEDCDYIQEEGVYFTVPPTPPPPSTTTTTTVAGIMPSNVTTSHAPLTQDLGTQGKNLRKAIRGGGGGGDGDYKEEGNEISRMEICNHRFYLIHHTELHYKDMWNERLKKFEEELKIKQSMYTHLYPQSVGTLLRDSVHGSVKWKKLARLALLKQEL</sequence>
<reference evidence="1 2" key="1">
    <citation type="submission" date="2020-09" db="EMBL/GenBank/DDBJ databases">
        <title>De no assembly of potato wild relative species, Solanum commersonii.</title>
        <authorList>
            <person name="Cho K."/>
        </authorList>
    </citation>
    <scope>NUCLEOTIDE SEQUENCE [LARGE SCALE GENOMIC DNA]</scope>
    <source>
        <strain evidence="1">LZ3.2</strain>
        <tissue evidence="1">Leaf</tissue>
    </source>
</reference>